<dbReference type="SMART" id="SM00256">
    <property type="entry name" value="FBOX"/>
    <property type="match status" value="1"/>
</dbReference>
<reference evidence="2 3" key="1">
    <citation type="journal article" date="2019" name="Sci. Rep.">
        <title>A high-quality genome of Eragrostis curvula grass provides insights into Poaceae evolution and supports new strategies to enhance forage quality.</title>
        <authorList>
            <person name="Carballo J."/>
            <person name="Santos B.A.C.M."/>
            <person name="Zappacosta D."/>
            <person name="Garbus I."/>
            <person name="Selva J.P."/>
            <person name="Gallo C.A."/>
            <person name="Diaz A."/>
            <person name="Albertini E."/>
            <person name="Caccamo M."/>
            <person name="Echenique V."/>
        </authorList>
    </citation>
    <scope>NUCLEOTIDE SEQUENCE [LARGE SCALE GENOMIC DNA]</scope>
    <source>
        <strain evidence="3">cv. Victoria</strain>
        <tissue evidence="2">Leaf</tissue>
    </source>
</reference>
<organism evidence="2 3">
    <name type="scientific">Eragrostis curvula</name>
    <name type="common">weeping love grass</name>
    <dbReference type="NCBI Taxonomy" id="38414"/>
    <lineage>
        <taxon>Eukaryota</taxon>
        <taxon>Viridiplantae</taxon>
        <taxon>Streptophyta</taxon>
        <taxon>Embryophyta</taxon>
        <taxon>Tracheophyta</taxon>
        <taxon>Spermatophyta</taxon>
        <taxon>Magnoliopsida</taxon>
        <taxon>Liliopsida</taxon>
        <taxon>Poales</taxon>
        <taxon>Poaceae</taxon>
        <taxon>PACMAD clade</taxon>
        <taxon>Chloridoideae</taxon>
        <taxon>Eragrostideae</taxon>
        <taxon>Eragrostidinae</taxon>
        <taxon>Eragrostis</taxon>
    </lineage>
</organism>
<dbReference type="InterPro" id="IPR001810">
    <property type="entry name" value="F-box_dom"/>
</dbReference>
<dbReference type="InterPro" id="IPR036047">
    <property type="entry name" value="F-box-like_dom_sf"/>
</dbReference>
<dbReference type="Pfam" id="PF00646">
    <property type="entry name" value="F-box"/>
    <property type="match status" value="1"/>
</dbReference>
<evidence type="ECO:0000313" key="3">
    <source>
        <dbReference type="Proteomes" id="UP000324897"/>
    </source>
</evidence>
<feature type="non-terminal residue" evidence="2">
    <location>
        <position position="1"/>
    </location>
</feature>
<keyword evidence="3" id="KW-1185">Reference proteome</keyword>
<comment type="caution">
    <text evidence="2">The sequence shown here is derived from an EMBL/GenBank/DDBJ whole genome shotgun (WGS) entry which is preliminary data.</text>
</comment>
<dbReference type="InterPro" id="IPR055290">
    <property type="entry name" value="At3g26010-like"/>
</dbReference>
<dbReference type="PANTHER" id="PTHR35546:SF24">
    <property type="entry name" value="F-BOX DOMAIN-CONTAINING PROTEIN"/>
    <property type="match status" value="1"/>
</dbReference>
<dbReference type="PROSITE" id="PS50181">
    <property type="entry name" value="FBOX"/>
    <property type="match status" value="1"/>
</dbReference>
<dbReference type="OrthoDB" id="738899at2759"/>
<dbReference type="EMBL" id="RWGY01000007">
    <property type="protein sequence ID" value="TVU41213.1"/>
    <property type="molecule type" value="Genomic_DNA"/>
</dbReference>
<evidence type="ECO:0000313" key="2">
    <source>
        <dbReference type="EMBL" id="TVU41213.1"/>
    </source>
</evidence>
<dbReference type="InterPro" id="IPR056592">
    <property type="entry name" value="Beta-prop_At3g26010-like"/>
</dbReference>
<protein>
    <recommendedName>
        <fullName evidence="1">F-box domain-containing protein</fullName>
    </recommendedName>
</protein>
<feature type="domain" description="F-box" evidence="1">
    <location>
        <begin position="14"/>
        <end position="60"/>
    </location>
</feature>
<proteinExistence type="predicted"/>
<dbReference type="SUPFAM" id="SSF81383">
    <property type="entry name" value="F-box domain"/>
    <property type="match status" value="1"/>
</dbReference>
<name>A0A5J9VZU7_9POAL</name>
<dbReference type="PANTHER" id="PTHR35546">
    <property type="entry name" value="F-BOX PROTEIN INTERACTION DOMAIN PROTEIN-RELATED"/>
    <property type="match status" value="1"/>
</dbReference>
<gene>
    <name evidence="2" type="ORF">EJB05_14713</name>
</gene>
<accession>A0A5J9VZU7</accession>
<sequence>MDCRNPRRRLAAAAPPAGALPDDALVEILSYLPVKPLHRFKCVARGWRDLIDDPSIRRKLAQTVEGFFVMDDGGDWGSFSFVNLLARSVPLDIDPSFSFLTSLPGIETLAFLDSCNGLLLFEHRRKSAPRCVLGYIVCNPVTKEWGSVPNCGCRPLRPVYGRSSYLVFDPAVSPHFHLILFRDEPDEASRILVMPHAYSSETGTWSHIHTDWNMQQEQEGQSEEWWRYQGLSPVQSPRRALVNGMMHLIVMYLQNLVAVDVQGKTQRIIPVPDVARWDAFAYVDVAQSQGRLHYLRESIQGDTLSIWVLKDYGTDTQEWVLLDTLNFLLLFGKRSYSCGQREFRVVAIHPDCNVVFLAQFSELKLISTTWIVKK</sequence>
<evidence type="ECO:0000259" key="1">
    <source>
        <dbReference type="PROSITE" id="PS50181"/>
    </source>
</evidence>
<dbReference type="Gene3D" id="1.20.1280.50">
    <property type="match status" value="1"/>
</dbReference>
<dbReference type="Proteomes" id="UP000324897">
    <property type="component" value="Chromosome 4"/>
</dbReference>
<dbReference type="Gramene" id="TVU41213">
    <property type="protein sequence ID" value="TVU41213"/>
    <property type="gene ID" value="EJB05_14713"/>
</dbReference>
<dbReference type="AlphaFoldDB" id="A0A5J9VZU7"/>
<dbReference type="Pfam" id="PF24750">
    <property type="entry name" value="b-prop_At3g26010-like"/>
    <property type="match status" value="1"/>
</dbReference>